<dbReference type="Proteomes" id="UP000195141">
    <property type="component" value="Chromosome"/>
</dbReference>
<accession>A0AAQ3VUC5</accession>
<dbReference type="Pfam" id="PF01381">
    <property type="entry name" value="HTH_3"/>
    <property type="match status" value="1"/>
</dbReference>
<dbReference type="InterPro" id="IPR010982">
    <property type="entry name" value="Lambda_DNA-bd_dom_sf"/>
</dbReference>
<gene>
    <name evidence="3" type="ORF">A5888_001307</name>
</gene>
<dbReference type="SUPFAM" id="SSF47413">
    <property type="entry name" value="lambda repressor-like DNA-binding domains"/>
    <property type="match status" value="1"/>
</dbReference>
<name>A0AAQ3VUC5_9ENTE</name>
<reference evidence="3" key="2">
    <citation type="submission" date="2024-03" db="EMBL/GenBank/DDBJ databases">
        <title>The Genome Sequence of Enterococcus sp. DIV0242b.</title>
        <authorList>
            <consortium name="The Broad Institute Genomics Platform"/>
            <consortium name="The Broad Institute Microbial Omics Core"/>
            <consortium name="The Broad Institute Genomic Center for Infectious Diseases"/>
            <person name="Earl A."/>
            <person name="Manson A."/>
            <person name="Gilmore M."/>
            <person name="Schwartman J."/>
            <person name="Shea T."/>
            <person name="Abouelleil A."/>
            <person name="Cao P."/>
            <person name="Chapman S."/>
            <person name="Cusick C."/>
            <person name="Young S."/>
            <person name="Neafsey D."/>
            <person name="Nusbaum C."/>
            <person name="Birren B."/>
        </authorList>
    </citation>
    <scope>NUCLEOTIDE SEQUENCE</scope>
    <source>
        <strain evidence="3">9E7_DIV0242</strain>
    </source>
</reference>
<dbReference type="RefSeq" id="WP_339102006.1">
    <property type="nucleotide sequence ID" value="NZ_CP147247.1"/>
</dbReference>
<sequence>MNILALRIKELRKANNMSQKELADILGMKRENISNYERGAIVNVPSEVLEKLADQFSVSIDYLMGRTDKPNETAVEEEYADLLMMFRKGEKAVGEEKKEQYKKQVKNLMNYIAQSMNEEE</sequence>
<feature type="domain" description="HTH cro/C1-type" evidence="2">
    <location>
        <begin position="8"/>
        <end position="63"/>
    </location>
</feature>
<keyword evidence="1" id="KW-0238">DNA-binding</keyword>
<keyword evidence="4" id="KW-1185">Reference proteome</keyword>
<organism evidence="3 4">
    <name type="scientific">Candidatus Enterococcus clewellii</name>
    <dbReference type="NCBI Taxonomy" id="1834193"/>
    <lineage>
        <taxon>Bacteria</taxon>
        <taxon>Bacillati</taxon>
        <taxon>Bacillota</taxon>
        <taxon>Bacilli</taxon>
        <taxon>Lactobacillales</taxon>
        <taxon>Enterococcaceae</taxon>
        <taxon>Enterococcus</taxon>
    </lineage>
</organism>
<dbReference type="SMART" id="SM00530">
    <property type="entry name" value="HTH_XRE"/>
    <property type="match status" value="1"/>
</dbReference>
<dbReference type="CDD" id="cd00093">
    <property type="entry name" value="HTH_XRE"/>
    <property type="match status" value="1"/>
</dbReference>
<protein>
    <recommendedName>
        <fullName evidence="2">HTH cro/C1-type domain-containing protein</fullName>
    </recommendedName>
</protein>
<dbReference type="PANTHER" id="PTHR46558">
    <property type="entry name" value="TRACRIPTIONAL REGULATORY PROTEIN-RELATED-RELATED"/>
    <property type="match status" value="1"/>
</dbReference>
<evidence type="ECO:0000313" key="4">
    <source>
        <dbReference type="Proteomes" id="UP000195141"/>
    </source>
</evidence>
<dbReference type="PROSITE" id="PS50943">
    <property type="entry name" value="HTH_CROC1"/>
    <property type="match status" value="1"/>
</dbReference>
<dbReference type="InterPro" id="IPR001387">
    <property type="entry name" value="Cro/C1-type_HTH"/>
</dbReference>
<dbReference type="Gene3D" id="1.10.260.40">
    <property type="entry name" value="lambda repressor-like DNA-binding domains"/>
    <property type="match status" value="1"/>
</dbReference>
<evidence type="ECO:0000256" key="1">
    <source>
        <dbReference type="ARBA" id="ARBA00023125"/>
    </source>
</evidence>
<dbReference type="PANTHER" id="PTHR46558:SF11">
    <property type="entry name" value="HTH-TYPE TRANSCRIPTIONAL REGULATOR XRE"/>
    <property type="match status" value="1"/>
</dbReference>
<evidence type="ECO:0000259" key="2">
    <source>
        <dbReference type="PROSITE" id="PS50943"/>
    </source>
</evidence>
<evidence type="ECO:0000313" key="3">
    <source>
        <dbReference type="EMBL" id="WYJ89585.1"/>
    </source>
</evidence>
<reference evidence="3" key="1">
    <citation type="submission" date="2017-05" db="EMBL/GenBank/DDBJ databases">
        <authorList>
            <consortium name="The Broad Institute Genomics Platform"/>
            <consortium name="The Broad Institute Genomic Center for Infectious Diseases"/>
            <person name="Earl A."/>
            <person name="Manson A."/>
            <person name="Schwartman J."/>
            <person name="Gilmore M."/>
            <person name="Abouelleil A."/>
            <person name="Cao P."/>
            <person name="Chapman S."/>
            <person name="Cusick C."/>
            <person name="Shea T."/>
            <person name="Young S."/>
            <person name="Neafsey D."/>
            <person name="Nusbaum C."/>
            <person name="Birren B."/>
        </authorList>
    </citation>
    <scope>NUCLEOTIDE SEQUENCE</scope>
    <source>
        <strain evidence="3">9E7_DIV0242</strain>
    </source>
</reference>
<dbReference type="EMBL" id="CP147247">
    <property type="protein sequence ID" value="WYJ89585.1"/>
    <property type="molecule type" value="Genomic_DNA"/>
</dbReference>
<proteinExistence type="predicted"/>
<dbReference type="GO" id="GO:0003677">
    <property type="term" value="F:DNA binding"/>
    <property type="evidence" value="ECO:0007669"/>
    <property type="project" value="UniProtKB-KW"/>
</dbReference>
<dbReference type="AlphaFoldDB" id="A0AAQ3VUC5"/>